<feature type="coiled-coil region" evidence="1">
    <location>
        <begin position="88"/>
        <end position="235"/>
    </location>
</feature>
<keyword evidence="3" id="KW-1185">Reference proteome</keyword>
<dbReference type="EMBL" id="OU892282">
    <property type="protein sequence ID" value="CAG9769995.1"/>
    <property type="molecule type" value="Genomic_DNA"/>
</dbReference>
<dbReference type="OrthoDB" id="6758350at2759"/>
<evidence type="ECO:0000313" key="3">
    <source>
        <dbReference type="Proteomes" id="UP001152799"/>
    </source>
</evidence>
<evidence type="ECO:0000256" key="1">
    <source>
        <dbReference type="SAM" id="Coils"/>
    </source>
</evidence>
<gene>
    <name evidence="2" type="ORF">CEUTPL_LOCUS10465</name>
</gene>
<accession>A0A9N9QL83</accession>
<protein>
    <submittedName>
        <fullName evidence="2">Uncharacterized protein</fullName>
    </submittedName>
</protein>
<keyword evidence="1" id="KW-0175">Coiled coil</keyword>
<reference evidence="2" key="1">
    <citation type="submission" date="2022-01" db="EMBL/GenBank/DDBJ databases">
        <authorList>
            <person name="King R."/>
        </authorList>
    </citation>
    <scope>NUCLEOTIDE SEQUENCE</scope>
</reference>
<name>A0A9N9QL83_9CUCU</name>
<proteinExistence type="predicted"/>
<evidence type="ECO:0000313" key="2">
    <source>
        <dbReference type="EMBL" id="CAG9769995.1"/>
    </source>
</evidence>
<organism evidence="2 3">
    <name type="scientific">Ceutorhynchus assimilis</name>
    <name type="common">cabbage seed weevil</name>
    <dbReference type="NCBI Taxonomy" id="467358"/>
    <lineage>
        <taxon>Eukaryota</taxon>
        <taxon>Metazoa</taxon>
        <taxon>Ecdysozoa</taxon>
        <taxon>Arthropoda</taxon>
        <taxon>Hexapoda</taxon>
        <taxon>Insecta</taxon>
        <taxon>Pterygota</taxon>
        <taxon>Neoptera</taxon>
        <taxon>Endopterygota</taxon>
        <taxon>Coleoptera</taxon>
        <taxon>Polyphaga</taxon>
        <taxon>Cucujiformia</taxon>
        <taxon>Curculionidae</taxon>
        <taxon>Ceutorhynchinae</taxon>
        <taxon>Ceutorhynchus</taxon>
    </lineage>
</organism>
<sequence>MADPESLVKLRKIAKPGIMRVETWFTKQQSFKLEERVVQKEQLDNSFKEYCDIQNKLEFIDETKYFSDRELIEDKNSREASIRKDVLMEEMEARCVDISRELLESQEEVTKLRAENRAKDDHIKRLKRHTQDFEDEALNAEESFLSSMKQKKEEVKSLKQKIIELANINNSHLDELKKVKSKNEQLERDLKELSEIRDSMLTSIETLTAENELYLEDLKRTKQNVFELNNVLSEERHTQTENSETAESIHGSGSTMVIIRKLVVLTDEYCRYLYEPLKKKIGNNITLQLISKHGASFSSINVDSDCYIDGLTSNDYVMVAVGSNNESISLHDVTLLANKCFYTNLIFCTSPARFDGSGRSFVVEQLNNNLRRYASNLRMSSNTIGLIELSNKFYARHYCRNNYFLNI</sequence>
<dbReference type="Proteomes" id="UP001152799">
    <property type="component" value="Chromosome 6"/>
</dbReference>
<dbReference type="AlphaFoldDB" id="A0A9N9QL83"/>